<comment type="caution">
    <text evidence="2">The sequence shown here is derived from an EMBL/GenBank/DDBJ whole genome shotgun (WGS) entry which is preliminary data.</text>
</comment>
<accession>A0AAV8Z605</accession>
<protein>
    <recommendedName>
        <fullName evidence="4">NADH dehydrogenase subunit 6</fullName>
    </recommendedName>
</protein>
<dbReference type="EMBL" id="JAPWTK010000012">
    <property type="protein sequence ID" value="KAJ8959638.1"/>
    <property type="molecule type" value="Genomic_DNA"/>
</dbReference>
<gene>
    <name evidence="2" type="ORF">NQ318_021825</name>
</gene>
<feature type="transmembrane region" description="Helical" evidence="1">
    <location>
        <begin position="34"/>
        <end position="54"/>
    </location>
</feature>
<keyword evidence="1" id="KW-0472">Membrane</keyword>
<evidence type="ECO:0000313" key="3">
    <source>
        <dbReference type="Proteomes" id="UP001162162"/>
    </source>
</evidence>
<feature type="transmembrane region" description="Helical" evidence="1">
    <location>
        <begin position="61"/>
        <end position="81"/>
    </location>
</feature>
<dbReference type="Proteomes" id="UP001162162">
    <property type="component" value="Unassembled WGS sequence"/>
</dbReference>
<proteinExistence type="predicted"/>
<feature type="transmembrane region" description="Helical" evidence="1">
    <location>
        <begin position="93"/>
        <end position="117"/>
    </location>
</feature>
<dbReference type="AlphaFoldDB" id="A0AAV8Z605"/>
<organism evidence="2 3">
    <name type="scientific">Aromia moschata</name>
    <dbReference type="NCBI Taxonomy" id="1265417"/>
    <lineage>
        <taxon>Eukaryota</taxon>
        <taxon>Metazoa</taxon>
        <taxon>Ecdysozoa</taxon>
        <taxon>Arthropoda</taxon>
        <taxon>Hexapoda</taxon>
        <taxon>Insecta</taxon>
        <taxon>Pterygota</taxon>
        <taxon>Neoptera</taxon>
        <taxon>Endopterygota</taxon>
        <taxon>Coleoptera</taxon>
        <taxon>Polyphaga</taxon>
        <taxon>Cucujiformia</taxon>
        <taxon>Chrysomeloidea</taxon>
        <taxon>Cerambycidae</taxon>
        <taxon>Cerambycinae</taxon>
        <taxon>Callichromatini</taxon>
        <taxon>Aromia</taxon>
    </lineage>
</organism>
<reference evidence="2" key="1">
    <citation type="journal article" date="2023" name="Insect Mol. Biol.">
        <title>Genome sequencing provides insights into the evolution of gene families encoding plant cell wall-degrading enzymes in longhorned beetles.</title>
        <authorList>
            <person name="Shin N.R."/>
            <person name="Okamura Y."/>
            <person name="Kirsch R."/>
            <person name="Pauchet Y."/>
        </authorList>
    </citation>
    <scope>NUCLEOTIDE SEQUENCE</scope>
    <source>
        <strain evidence="2">AMC_N1</strain>
    </source>
</reference>
<evidence type="ECO:0000256" key="1">
    <source>
        <dbReference type="SAM" id="Phobius"/>
    </source>
</evidence>
<keyword evidence="3" id="KW-1185">Reference proteome</keyword>
<keyword evidence="1" id="KW-1133">Transmembrane helix</keyword>
<sequence length="139" mass="15846">MILAIVGIILVLVIRADLKTIVFDFIDKSIVKIIVIINLVMTIILSIVMLVGVFKRKWFLMAPWVVLGGMLAIGLLVSIIINSINEEHTLMRTLWLAVGIPSLVVYCYMWYVCASFFSNLLEEAKRGAYTKDPFRRQRI</sequence>
<evidence type="ECO:0008006" key="4">
    <source>
        <dbReference type="Google" id="ProtNLM"/>
    </source>
</evidence>
<keyword evidence="1" id="KW-0812">Transmembrane</keyword>
<evidence type="ECO:0000313" key="2">
    <source>
        <dbReference type="EMBL" id="KAJ8959638.1"/>
    </source>
</evidence>
<name>A0AAV8Z605_9CUCU</name>